<evidence type="ECO:0000259" key="8">
    <source>
        <dbReference type="PROSITE" id="PS50157"/>
    </source>
</evidence>
<keyword evidence="4" id="KW-0862">Zinc</keyword>
<feature type="domain" description="C2H2-type" evidence="8">
    <location>
        <begin position="41"/>
        <end position="69"/>
    </location>
</feature>
<feature type="compositionally biased region" description="Low complexity" evidence="7">
    <location>
        <begin position="202"/>
        <end position="220"/>
    </location>
</feature>
<dbReference type="SUPFAM" id="SSF57667">
    <property type="entry name" value="beta-beta-alpha zinc fingers"/>
    <property type="match status" value="1"/>
</dbReference>
<dbReference type="PANTHER" id="PTHR23215:SF0">
    <property type="entry name" value="BUB3-INTERACTING AND GLEBS MOTIF-CONTAINING PROTEIN ZNF207"/>
    <property type="match status" value="1"/>
</dbReference>
<dbReference type="InterPro" id="IPR013087">
    <property type="entry name" value="Znf_C2H2_type"/>
</dbReference>
<evidence type="ECO:0000256" key="4">
    <source>
        <dbReference type="ARBA" id="ARBA00022833"/>
    </source>
</evidence>
<dbReference type="AlphaFoldDB" id="A0A9W9NFW2"/>
<evidence type="ECO:0000256" key="3">
    <source>
        <dbReference type="ARBA" id="ARBA00022771"/>
    </source>
</evidence>
<dbReference type="CDD" id="cd20908">
    <property type="entry name" value="SUF4-like"/>
    <property type="match status" value="1"/>
</dbReference>
<dbReference type="PANTHER" id="PTHR23215">
    <property type="entry name" value="ZINC FINGER PROTEIN 207"/>
    <property type="match status" value="1"/>
</dbReference>
<dbReference type="PROSITE" id="PS00028">
    <property type="entry name" value="ZINC_FINGER_C2H2_1"/>
    <property type="match status" value="1"/>
</dbReference>
<gene>
    <name evidence="10" type="ORF">N7498_001250</name>
</gene>
<dbReference type="PROSITE" id="PS50157">
    <property type="entry name" value="ZINC_FINGER_C2H2_2"/>
    <property type="match status" value="1"/>
</dbReference>
<keyword evidence="2" id="KW-0479">Metal-binding</keyword>
<keyword evidence="5" id="KW-0539">Nucleus</keyword>
<evidence type="ECO:0000256" key="1">
    <source>
        <dbReference type="ARBA" id="ARBA00004123"/>
    </source>
</evidence>
<feature type="compositionally biased region" description="Pro residues" evidence="7">
    <location>
        <begin position="241"/>
        <end position="259"/>
    </location>
</feature>
<reference evidence="10" key="1">
    <citation type="submission" date="2022-12" db="EMBL/GenBank/DDBJ databases">
        <authorList>
            <person name="Petersen C."/>
        </authorList>
    </citation>
    <scope>NUCLEOTIDE SEQUENCE</scope>
    <source>
        <strain evidence="10">IBT 15544</strain>
    </source>
</reference>
<dbReference type="Proteomes" id="UP001150904">
    <property type="component" value="Unassembled WGS sequence"/>
</dbReference>
<evidence type="ECO:0000256" key="6">
    <source>
        <dbReference type="PROSITE-ProRule" id="PRU00042"/>
    </source>
</evidence>
<feature type="compositionally biased region" description="Low complexity" evidence="7">
    <location>
        <begin position="260"/>
        <end position="275"/>
    </location>
</feature>
<organism evidence="10 11">
    <name type="scientific">Penicillium cinerascens</name>
    <dbReference type="NCBI Taxonomy" id="70096"/>
    <lineage>
        <taxon>Eukaryota</taxon>
        <taxon>Fungi</taxon>
        <taxon>Dikarya</taxon>
        <taxon>Ascomycota</taxon>
        <taxon>Pezizomycotina</taxon>
        <taxon>Eurotiomycetes</taxon>
        <taxon>Eurotiomycetidae</taxon>
        <taxon>Eurotiales</taxon>
        <taxon>Aspergillaceae</taxon>
        <taxon>Penicillium</taxon>
    </lineage>
</organism>
<reference evidence="10" key="2">
    <citation type="journal article" date="2023" name="IMA Fungus">
        <title>Comparative genomic study of the Penicillium genus elucidates a diverse pangenome and 15 lateral gene transfer events.</title>
        <authorList>
            <person name="Petersen C."/>
            <person name="Sorensen T."/>
            <person name="Nielsen M.R."/>
            <person name="Sondergaard T.E."/>
            <person name="Sorensen J.L."/>
            <person name="Fitzpatrick D.A."/>
            <person name="Frisvad J.C."/>
            <person name="Nielsen K.L."/>
        </authorList>
    </citation>
    <scope>NUCLEOTIDE SEQUENCE</scope>
    <source>
        <strain evidence="10">IBT 15544</strain>
    </source>
</reference>
<dbReference type="PROSITE" id="PS50808">
    <property type="entry name" value="ZF_BED"/>
    <property type="match status" value="1"/>
</dbReference>
<evidence type="ECO:0000259" key="9">
    <source>
        <dbReference type="PROSITE" id="PS50808"/>
    </source>
</evidence>
<feature type="compositionally biased region" description="Basic and acidic residues" evidence="7">
    <location>
        <begin position="135"/>
        <end position="156"/>
    </location>
</feature>
<comment type="caution">
    <text evidence="10">The sequence shown here is derived from an EMBL/GenBank/DDBJ whole genome shotgun (WGS) entry which is preliminary data.</text>
</comment>
<keyword evidence="3 6" id="KW-0863">Zinc-finger</keyword>
<dbReference type="OrthoDB" id="1306014at2759"/>
<evidence type="ECO:0000313" key="10">
    <source>
        <dbReference type="EMBL" id="KAJ5219151.1"/>
    </source>
</evidence>
<dbReference type="InterPro" id="IPR003656">
    <property type="entry name" value="Znf_BED"/>
</dbReference>
<protein>
    <recommendedName>
        <fullName evidence="12">C2H2-type domain-containing protein</fullName>
    </recommendedName>
</protein>
<evidence type="ECO:0000313" key="11">
    <source>
        <dbReference type="Proteomes" id="UP001150904"/>
    </source>
</evidence>
<dbReference type="RefSeq" id="XP_058313724.1">
    <property type="nucleotide sequence ID" value="XM_058448313.1"/>
</dbReference>
<dbReference type="GeneID" id="83175613"/>
<evidence type="ECO:0000256" key="7">
    <source>
        <dbReference type="SAM" id="MobiDB-lite"/>
    </source>
</evidence>
<dbReference type="GO" id="GO:0005634">
    <property type="term" value="C:nucleus"/>
    <property type="evidence" value="ECO:0007669"/>
    <property type="project" value="UniProtKB-SubCell"/>
</dbReference>
<dbReference type="GO" id="GO:0008270">
    <property type="term" value="F:zinc ion binding"/>
    <property type="evidence" value="ECO:0007669"/>
    <property type="project" value="UniProtKB-KW"/>
</dbReference>
<evidence type="ECO:0000256" key="2">
    <source>
        <dbReference type="ARBA" id="ARBA00022723"/>
    </source>
</evidence>
<accession>A0A9W9NFW2</accession>
<feature type="domain" description="BED-type" evidence="9">
    <location>
        <begin position="12"/>
        <end position="71"/>
    </location>
</feature>
<evidence type="ECO:0000256" key="5">
    <source>
        <dbReference type="ARBA" id="ARBA00023242"/>
    </source>
</evidence>
<name>A0A9W9NFW2_9EURO</name>
<feature type="compositionally biased region" description="Polar residues" evidence="7">
    <location>
        <begin position="221"/>
        <end position="233"/>
    </location>
</feature>
<keyword evidence="11" id="KW-1185">Reference proteome</keyword>
<dbReference type="SMART" id="SM00355">
    <property type="entry name" value="ZnF_C2H2"/>
    <property type="match status" value="2"/>
</dbReference>
<sequence>MGKKRRGPSLDELMARPWCYYCERDFDDLKILTLHQKAKHFKCDKCGRRLNTAGGLSVHMSQVHKEQLTEIENALPNRAGLDVEIFGMEGVPEDVLLAHQQRVAAQFHQAEAERQAATGNPPAGSGMGGQPAKKPKLEDMSEMKRRLAEHRAKKAEAGTGGSSREATPASSGPTAPPAPQFVPKADNAYGQTPAASAPVPPQQYSYPQPYGGAPAAPYQQVASPVYQTFSPASGQQFPGAAPYPPAGYPPQMPAYPPTPGYGASPFPQQPTSTESTPPPRPGSIPAPSGLPQRPHFGAPAVNAQQMQQMHMGHAVPPAQGHGNGDANQTTGQVISSVNDLISGAAKDAAEKPTKKEKSKATRMIYLHDTISPEEKMSQLPRYAVARPQFPEHTVLGNGPDAAVVGTIRDSDTVLDPAH</sequence>
<dbReference type="GO" id="GO:0003677">
    <property type="term" value="F:DNA binding"/>
    <property type="evidence" value="ECO:0007669"/>
    <property type="project" value="InterPro"/>
</dbReference>
<dbReference type="FunFam" id="3.30.160.60:FF:000354">
    <property type="entry name" value="C2H2 finger domain-containing protein"/>
    <property type="match status" value="1"/>
</dbReference>
<feature type="region of interest" description="Disordered" evidence="7">
    <location>
        <begin position="107"/>
        <end position="330"/>
    </location>
</feature>
<evidence type="ECO:0008006" key="12">
    <source>
        <dbReference type="Google" id="ProtNLM"/>
    </source>
</evidence>
<dbReference type="InterPro" id="IPR036236">
    <property type="entry name" value="Znf_C2H2_sf"/>
</dbReference>
<proteinExistence type="predicted"/>
<dbReference type="Gene3D" id="3.30.160.60">
    <property type="entry name" value="Classic Zinc Finger"/>
    <property type="match status" value="1"/>
</dbReference>
<dbReference type="EMBL" id="JAPQKR010000004">
    <property type="protein sequence ID" value="KAJ5219151.1"/>
    <property type="molecule type" value="Genomic_DNA"/>
</dbReference>
<comment type="subcellular location">
    <subcellularLocation>
        <location evidence="1">Nucleus</location>
    </subcellularLocation>
</comment>